<keyword evidence="1" id="KW-0812">Transmembrane</keyword>
<dbReference type="RefSeq" id="WP_149351700.1">
    <property type="nucleotide sequence ID" value="NZ_VTRV01000011.1"/>
</dbReference>
<protein>
    <submittedName>
        <fullName evidence="2">Uncharacterized protein</fullName>
    </submittedName>
</protein>
<name>A0A5D8Z9U6_9GAMM</name>
<organism evidence="2 3">
    <name type="scientific">Cognatilysobacter lacus</name>
    <dbReference type="NCBI Taxonomy" id="1643323"/>
    <lineage>
        <taxon>Bacteria</taxon>
        <taxon>Pseudomonadati</taxon>
        <taxon>Pseudomonadota</taxon>
        <taxon>Gammaproteobacteria</taxon>
        <taxon>Lysobacterales</taxon>
        <taxon>Lysobacteraceae</taxon>
        <taxon>Cognatilysobacter</taxon>
    </lineage>
</organism>
<accession>A0A5D8Z9U6</accession>
<keyword evidence="1" id="KW-0472">Membrane</keyword>
<dbReference type="AlphaFoldDB" id="A0A5D8Z9U6"/>
<feature type="transmembrane region" description="Helical" evidence="1">
    <location>
        <begin position="38"/>
        <end position="56"/>
    </location>
</feature>
<evidence type="ECO:0000313" key="3">
    <source>
        <dbReference type="Proteomes" id="UP000323164"/>
    </source>
</evidence>
<proteinExistence type="predicted"/>
<keyword evidence="1" id="KW-1133">Transmembrane helix</keyword>
<gene>
    <name evidence="2" type="ORF">FW784_02080</name>
</gene>
<keyword evidence="3" id="KW-1185">Reference proteome</keyword>
<dbReference type="EMBL" id="VTRV01000011">
    <property type="protein sequence ID" value="TZF91336.1"/>
    <property type="molecule type" value="Genomic_DNA"/>
</dbReference>
<reference evidence="2 3" key="1">
    <citation type="submission" date="2019-08" db="EMBL/GenBank/DDBJ databases">
        <title>Draft genome sequence of Lysobacter sp. UKS-15.</title>
        <authorList>
            <person name="Im W.-T."/>
        </authorList>
    </citation>
    <scope>NUCLEOTIDE SEQUENCE [LARGE SCALE GENOMIC DNA]</scope>
    <source>
        <strain evidence="2 3">UKS-15</strain>
    </source>
</reference>
<evidence type="ECO:0000256" key="1">
    <source>
        <dbReference type="SAM" id="Phobius"/>
    </source>
</evidence>
<comment type="caution">
    <text evidence="2">The sequence shown here is derived from an EMBL/GenBank/DDBJ whole genome shotgun (WGS) entry which is preliminary data.</text>
</comment>
<evidence type="ECO:0000313" key="2">
    <source>
        <dbReference type="EMBL" id="TZF91336.1"/>
    </source>
</evidence>
<sequence>MDTPMRRRQRARFAISLLVPLACSGCEMLGAIFYTPGLRLIVLIVVAIAVAGALVSRSKRP</sequence>
<dbReference type="Proteomes" id="UP000323164">
    <property type="component" value="Unassembled WGS sequence"/>
</dbReference>